<evidence type="ECO:0000313" key="8">
    <source>
        <dbReference type="Proteomes" id="UP000199180"/>
    </source>
</evidence>
<dbReference type="Proteomes" id="UP000199180">
    <property type="component" value="Unassembled WGS sequence"/>
</dbReference>
<feature type="domain" description="D-isomer specific 2-hydroxyacid dehydrogenase catalytic" evidence="5">
    <location>
        <begin position="4"/>
        <end position="304"/>
    </location>
</feature>
<dbReference type="Pfam" id="PF00389">
    <property type="entry name" value="2-Hacid_dh"/>
    <property type="match status" value="1"/>
</dbReference>
<name>A0A1I0DJK0_9RHOB</name>
<accession>A0A1I0DJK0</accession>
<dbReference type="CDD" id="cd12156">
    <property type="entry name" value="HPPR"/>
    <property type="match status" value="1"/>
</dbReference>
<dbReference type="FunFam" id="3.40.50.720:FF:000213">
    <property type="entry name" value="Putative 2-hydroxyacid dehydrogenase"/>
    <property type="match status" value="1"/>
</dbReference>
<dbReference type="PANTHER" id="PTHR10996:SF178">
    <property type="entry name" value="2-HYDROXYACID DEHYDROGENASE YGL185C-RELATED"/>
    <property type="match status" value="1"/>
</dbReference>
<evidence type="ECO:0000259" key="5">
    <source>
        <dbReference type="Pfam" id="PF00389"/>
    </source>
</evidence>
<dbReference type="GO" id="GO:0016618">
    <property type="term" value="F:hydroxypyruvate reductase [NAD(P)H] activity"/>
    <property type="evidence" value="ECO:0007669"/>
    <property type="project" value="TreeGrafter"/>
</dbReference>
<evidence type="ECO:0000256" key="3">
    <source>
        <dbReference type="ARBA" id="ARBA00023027"/>
    </source>
</evidence>
<dbReference type="AlphaFoldDB" id="A0A1I0DJK0"/>
<dbReference type="SUPFAM" id="SSF52283">
    <property type="entry name" value="Formate/glycerate dehydrogenase catalytic domain-like"/>
    <property type="match status" value="1"/>
</dbReference>
<gene>
    <name evidence="7" type="ORF">SAMN04489858_104155</name>
</gene>
<organism evidence="7 8">
    <name type="scientific">Paracoccus homiensis</name>
    <dbReference type="NCBI Taxonomy" id="364199"/>
    <lineage>
        <taxon>Bacteria</taxon>
        <taxon>Pseudomonadati</taxon>
        <taxon>Pseudomonadota</taxon>
        <taxon>Alphaproteobacteria</taxon>
        <taxon>Rhodobacterales</taxon>
        <taxon>Paracoccaceae</taxon>
        <taxon>Paracoccus</taxon>
    </lineage>
</organism>
<dbReference type="STRING" id="364199.SAMN04489858_104155"/>
<dbReference type="GO" id="GO:0030267">
    <property type="term" value="F:glyoxylate reductase (NADPH) activity"/>
    <property type="evidence" value="ECO:0007669"/>
    <property type="project" value="TreeGrafter"/>
</dbReference>
<evidence type="ECO:0000256" key="4">
    <source>
        <dbReference type="RuleBase" id="RU003719"/>
    </source>
</evidence>
<keyword evidence="1" id="KW-0521">NADP</keyword>
<keyword evidence="8" id="KW-1185">Reference proteome</keyword>
<dbReference type="GO" id="GO:0005829">
    <property type="term" value="C:cytosol"/>
    <property type="evidence" value="ECO:0007669"/>
    <property type="project" value="TreeGrafter"/>
</dbReference>
<feature type="domain" description="D-isomer specific 2-hydroxyacid dehydrogenase NAD-binding" evidence="6">
    <location>
        <begin position="101"/>
        <end position="273"/>
    </location>
</feature>
<dbReference type="InterPro" id="IPR036291">
    <property type="entry name" value="NAD(P)-bd_dom_sf"/>
</dbReference>
<sequence length="314" mass="33692">MTTLRPAAMERLARDHDLQRWDLTEDRDGFLRDHGPGCRVLVTNGHVPLTRAMLQAMPDLELVTCSSAGYDAFDTRALAERGIALTNTSQALRDDVADTAIMLILAARRGLVPAEAHVRSGAWGRDGAFPLQRKVSGTRLGIVGMGTIGHAIAERAEAFGMSVAFWNRSRKDLRWPQQDDLVQLARDSDHLVAIVAGGEGTRGLISEQVLQALGPQGLFVNVARGTVVDQHALIATLGDGRLGAAALDVYEDEPNPDPRLTRMPNVTNYPHHASGTVETRDAMAHLAVDNLLAFLGGQPLISPVDLGGARKGAA</sequence>
<dbReference type="InterPro" id="IPR006139">
    <property type="entry name" value="D-isomer_2_OHA_DH_cat_dom"/>
</dbReference>
<keyword evidence="3" id="KW-0520">NAD</keyword>
<dbReference type="EMBL" id="FOHO01000004">
    <property type="protein sequence ID" value="SET31995.1"/>
    <property type="molecule type" value="Genomic_DNA"/>
</dbReference>
<dbReference type="GO" id="GO:0051287">
    <property type="term" value="F:NAD binding"/>
    <property type="evidence" value="ECO:0007669"/>
    <property type="project" value="InterPro"/>
</dbReference>
<comment type="similarity">
    <text evidence="4">Belongs to the D-isomer specific 2-hydroxyacid dehydrogenase family.</text>
</comment>
<proteinExistence type="inferred from homology"/>
<reference evidence="7 8" key="1">
    <citation type="submission" date="2016-10" db="EMBL/GenBank/DDBJ databases">
        <authorList>
            <person name="de Groot N.N."/>
        </authorList>
    </citation>
    <scope>NUCLEOTIDE SEQUENCE [LARGE SCALE GENOMIC DNA]</scope>
    <source>
        <strain evidence="7 8">DSM 17862</strain>
    </source>
</reference>
<evidence type="ECO:0000256" key="1">
    <source>
        <dbReference type="ARBA" id="ARBA00022857"/>
    </source>
</evidence>
<evidence type="ECO:0000259" key="6">
    <source>
        <dbReference type="Pfam" id="PF02826"/>
    </source>
</evidence>
<dbReference type="InterPro" id="IPR006140">
    <property type="entry name" value="D-isomer_DH_NAD-bd"/>
</dbReference>
<keyword evidence="2 4" id="KW-0560">Oxidoreductase</keyword>
<dbReference type="PANTHER" id="PTHR10996">
    <property type="entry name" value="2-HYDROXYACID DEHYDROGENASE-RELATED"/>
    <property type="match status" value="1"/>
</dbReference>
<dbReference type="SUPFAM" id="SSF51735">
    <property type="entry name" value="NAD(P)-binding Rossmann-fold domains"/>
    <property type="match status" value="1"/>
</dbReference>
<protein>
    <submittedName>
        <fullName evidence="7">Lactate dehydrogenase</fullName>
    </submittedName>
</protein>
<dbReference type="Pfam" id="PF02826">
    <property type="entry name" value="2-Hacid_dh_C"/>
    <property type="match status" value="1"/>
</dbReference>
<evidence type="ECO:0000256" key="2">
    <source>
        <dbReference type="ARBA" id="ARBA00023002"/>
    </source>
</evidence>
<dbReference type="InterPro" id="IPR050223">
    <property type="entry name" value="D-isomer_2-hydroxyacid_DH"/>
</dbReference>
<dbReference type="Gene3D" id="3.40.50.720">
    <property type="entry name" value="NAD(P)-binding Rossmann-like Domain"/>
    <property type="match status" value="2"/>
</dbReference>
<evidence type="ECO:0000313" key="7">
    <source>
        <dbReference type="EMBL" id="SET31995.1"/>
    </source>
</evidence>